<organism evidence="4">
    <name type="scientific">Sexangularia sp. CB-2014</name>
    <dbReference type="NCBI Taxonomy" id="1486929"/>
    <lineage>
        <taxon>Eukaryota</taxon>
        <taxon>Amoebozoa</taxon>
        <taxon>Tubulinea</taxon>
        <taxon>Elardia</taxon>
        <taxon>Arcellinida</taxon>
        <taxon>Arcellinida incertae sedis</taxon>
        <taxon>Sexangularia</taxon>
    </lineage>
</organism>
<dbReference type="Gene3D" id="1.10.150.50">
    <property type="entry name" value="Transcription Factor, Ets-1"/>
    <property type="match status" value="1"/>
</dbReference>
<dbReference type="CDD" id="cd09487">
    <property type="entry name" value="SAM_superfamily"/>
    <property type="match status" value="1"/>
</dbReference>
<feature type="domain" description="SAM" evidence="2">
    <location>
        <begin position="154"/>
        <end position="198"/>
    </location>
</feature>
<feature type="compositionally biased region" description="Low complexity" evidence="1">
    <location>
        <begin position="225"/>
        <end position="234"/>
    </location>
</feature>
<gene>
    <name evidence="3" type="ORF">SSP0437_LOCUS11433</name>
    <name evidence="4" type="ORF">SSP0437_LOCUS11434</name>
</gene>
<accession>A0A6U0K1F1</accession>
<name>A0A6U0K1F1_9EUKA</name>
<protein>
    <recommendedName>
        <fullName evidence="2">SAM domain-containing protein</fullName>
    </recommendedName>
</protein>
<dbReference type="EMBL" id="HBGL01014626">
    <property type="protein sequence ID" value="CAD9307529.1"/>
    <property type="molecule type" value="Transcribed_RNA"/>
</dbReference>
<dbReference type="InterPro" id="IPR001660">
    <property type="entry name" value="SAM"/>
</dbReference>
<dbReference type="InterPro" id="IPR013761">
    <property type="entry name" value="SAM/pointed_sf"/>
</dbReference>
<feature type="region of interest" description="Disordered" evidence="1">
    <location>
        <begin position="212"/>
        <end position="245"/>
    </location>
</feature>
<dbReference type="EMBL" id="HBGL01014627">
    <property type="protein sequence ID" value="CAD9307530.1"/>
    <property type="molecule type" value="Transcribed_RNA"/>
</dbReference>
<sequence length="336" mass="35619">MECSNCASLGTELANAQSTLRISLATSARRLRQIHALQAQQTRNESVQTVATAAEFDAVKPGSICGTDEYYSVQAAQLKRELEAKLEKIPLESLIRMPTPQRASPLIRRTPTPTALPSTSASTSATVPRTPTPTSASSDTTLVDFLSNVAHVPTSYASTLAKEFITVDILARVTRDELRGLGVPLGHAIRISDAAATLDAAKADAAPVEAAAARSGRSRARRPAARSLRFSLSPSPSPGPPSDATAELEALRTTRSTLGDSTDSMTLAEESVQSAPAKGQPASLLASHFSLFPDNSLSSATAPAAPLSFQELCMQRRAAVDEDDYYDNDQYYPGEC</sequence>
<proteinExistence type="predicted"/>
<dbReference type="Pfam" id="PF00536">
    <property type="entry name" value="SAM_1"/>
    <property type="match status" value="1"/>
</dbReference>
<evidence type="ECO:0000313" key="4">
    <source>
        <dbReference type="EMBL" id="CAD9307530.1"/>
    </source>
</evidence>
<feature type="compositionally biased region" description="Low complexity" evidence="1">
    <location>
        <begin position="110"/>
        <end position="139"/>
    </location>
</feature>
<feature type="region of interest" description="Disordered" evidence="1">
    <location>
        <begin position="102"/>
        <end position="139"/>
    </location>
</feature>
<evidence type="ECO:0000313" key="3">
    <source>
        <dbReference type="EMBL" id="CAD9307529.1"/>
    </source>
</evidence>
<reference evidence="4" key="1">
    <citation type="submission" date="2021-01" db="EMBL/GenBank/DDBJ databases">
        <authorList>
            <person name="Corre E."/>
            <person name="Pelletier E."/>
            <person name="Niang G."/>
            <person name="Scheremetjew M."/>
            <person name="Finn R."/>
            <person name="Kale V."/>
            <person name="Holt S."/>
            <person name="Cochrane G."/>
            <person name="Meng A."/>
            <person name="Brown T."/>
            <person name="Cohen L."/>
        </authorList>
    </citation>
    <scope>NUCLEOTIDE SEQUENCE</scope>
    <source>
        <strain evidence="4">ATCC 50979</strain>
    </source>
</reference>
<evidence type="ECO:0000259" key="2">
    <source>
        <dbReference type="Pfam" id="PF00536"/>
    </source>
</evidence>
<dbReference type="AlphaFoldDB" id="A0A6U0K1F1"/>
<evidence type="ECO:0000256" key="1">
    <source>
        <dbReference type="SAM" id="MobiDB-lite"/>
    </source>
</evidence>